<evidence type="ECO:0000313" key="3">
    <source>
        <dbReference type="Proteomes" id="UP000603453"/>
    </source>
</evidence>
<dbReference type="OrthoDB" id="448496at2759"/>
<comment type="caution">
    <text evidence="2">The sequence shown here is derived from an EMBL/GenBank/DDBJ whole genome shotgun (WGS) entry which is preliminary data.</text>
</comment>
<name>A0A8H7VFB3_9FUNG</name>
<dbReference type="PANTHER" id="PTHR47675:SF1">
    <property type="entry name" value="MOLYBDOPTERIN BINDING DOMAIN PROTEIN (AFU_ORTHOLOGUE AFUA_5G11210)"/>
    <property type="match status" value="1"/>
</dbReference>
<keyword evidence="3" id="KW-1185">Reference proteome</keyword>
<reference evidence="2" key="1">
    <citation type="submission" date="2020-12" db="EMBL/GenBank/DDBJ databases">
        <title>Metabolic potential, ecology and presence of endohyphal bacteria is reflected in genomic diversity of Mucoromycotina.</title>
        <authorList>
            <person name="Muszewska A."/>
            <person name="Okrasinska A."/>
            <person name="Steczkiewicz K."/>
            <person name="Drgas O."/>
            <person name="Orlowska M."/>
            <person name="Perlinska-Lenart U."/>
            <person name="Aleksandrzak-Piekarczyk T."/>
            <person name="Szatraj K."/>
            <person name="Zielenkiewicz U."/>
            <person name="Pilsyk S."/>
            <person name="Malc E."/>
            <person name="Mieczkowski P."/>
            <person name="Kruszewska J.S."/>
            <person name="Biernat P."/>
            <person name="Pawlowska J."/>
        </authorList>
    </citation>
    <scope>NUCLEOTIDE SEQUENCE</scope>
    <source>
        <strain evidence="2">WA0000017839</strain>
    </source>
</reference>
<sequence>MSNHFFEYKKKQGSYPEVCGGNTPLSLNMTKIITAGCCIIGDEILSGKTRDQNSHYLATTLFNVGIELKTIQVVGDNVQDITKSVRELSSQYDLVFTSGGIGPTHDDITYESIASAFNLEMKVDTGTYNFLEKQIANKGQTMTKHHVRMVTFPYPAELIREMVLPVVVVNKNVYILPGIPSLFKMLLDSIQPRLEKLSGSKFYRNEIATAASEVTMADILTAAQLKGNEYGIRVGSYPLWGKNPENIRVVVNVSGKDQSKVDELSKEITNDIKGWPYKQSRL</sequence>
<dbReference type="InterPro" id="IPR001453">
    <property type="entry name" value="MoaB/Mog_dom"/>
</dbReference>
<feature type="domain" description="MoaB/Mog" evidence="1">
    <location>
        <begin position="36"/>
        <end position="197"/>
    </location>
</feature>
<dbReference type="AlphaFoldDB" id="A0A8H7VFB3"/>
<dbReference type="CDD" id="cd00885">
    <property type="entry name" value="cinA"/>
    <property type="match status" value="1"/>
</dbReference>
<dbReference type="Gene3D" id="3.40.980.10">
    <property type="entry name" value="MoaB/Mog-like domain"/>
    <property type="match status" value="1"/>
</dbReference>
<accession>A0A8H7VFB3</accession>
<dbReference type="GO" id="GO:0042726">
    <property type="term" value="P:flavin-containing compound metabolic process"/>
    <property type="evidence" value="ECO:0007669"/>
    <property type="project" value="TreeGrafter"/>
</dbReference>
<dbReference type="Proteomes" id="UP000603453">
    <property type="component" value="Unassembled WGS sequence"/>
</dbReference>
<evidence type="ECO:0000313" key="2">
    <source>
        <dbReference type="EMBL" id="KAG2212394.1"/>
    </source>
</evidence>
<dbReference type="InterPro" id="IPR056596">
    <property type="entry name" value="FLAD1_M"/>
</dbReference>
<dbReference type="GO" id="GO:0047884">
    <property type="term" value="F:FAD diphosphatase activity"/>
    <property type="evidence" value="ECO:0007669"/>
    <property type="project" value="TreeGrafter"/>
</dbReference>
<evidence type="ECO:0000259" key="1">
    <source>
        <dbReference type="SMART" id="SM00852"/>
    </source>
</evidence>
<protein>
    <recommendedName>
        <fullName evidence="1">MoaB/Mog domain-containing protein</fullName>
    </recommendedName>
</protein>
<proteinExistence type="predicted"/>
<dbReference type="EMBL" id="JAEPRD010000006">
    <property type="protein sequence ID" value="KAG2212394.1"/>
    <property type="molecule type" value="Genomic_DNA"/>
</dbReference>
<dbReference type="InterPro" id="IPR036425">
    <property type="entry name" value="MoaB/Mog-like_dom_sf"/>
</dbReference>
<dbReference type="SUPFAM" id="SSF53218">
    <property type="entry name" value="Molybdenum cofactor biosynthesis proteins"/>
    <property type="match status" value="1"/>
</dbReference>
<dbReference type="Pfam" id="PF00994">
    <property type="entry name" value="MoCF_biosynth"/>
    <property type="match status" value="1"/>
</dbReference>
<dbReference type="SMART" id="SM00852">
    <property type="entry name" value="MoCF_biosynth"/>
    <property type="match status" value="1"/>
</dbReference>
<dbReference type="PANTHER" id="PTHR47675">
    <property type="entry name" value="MOLYBDOPTERIN BINDING DOMAIN PROTEIN (AFU_ORTHOLOGUE AFUA_5G11210)"/>
    <property type="match status" value="1"/>
</dbReference>
<dbReference type="Pfam" id="PF24102">
    <property type="entry name" value="FLAD1_M"/>
    <property type="match status" value="1"/>
</dbReference>
<gene>
    <name evidence="2" type="ORF">INT47_001755</name>
</gene>
<organism evidence="2 3">
    <name type="scientific">Mucor saturninus</name>
    <dbReference type="NCBI Taxonomy" id="64648"/>
    <lineage>
        <taxon>Eukaryota</taxon>
        <taxon>Fungi</taxon>
        <taxon>Fungi incertae sedis</taxon>
        <taxon>Mucoromycota</taxon>
        <taxon>Mucoromycotina</taxon>
        <taxon>Mucoromycetes</taxon>
        <taxon>Mucorales</taxon>
        <taxon>Mucorineae</taxon>
        <taxon>Mucoraceae</taxon>
        <taxon>Mucor</taxon>
    </lineage>
</organism>